<dbReference type="Pfam" id="PF13333">
    <property type="entry name" value="rve_2"/>
    <property type="match status" value="1"/>
</dbReference>
<dbReference type="Pfam" id="PF00665">
    <property type="entry name" value="rve"/>
    <property type="match status" value="1"/>
</dbReference>
<proteinExistence type="predicted"/>
<dbReference type="GO" id="GO:0003676">
    <property type="term" value="F:nucleic acid binding"/>
    <property type="evidence" value="ECO:0007669"/>
    <property type="project" value="InterPro"/>
</dbReference>
<dbReference type="AlphaFoldDB" id="A0A011PQX2"/>
<accession>A0A011PQX2</accession>
<dbReference type="STRING" id="1454004.AW11_01312"/>
<dbReference type="SUPFAM" id="SSF53098">
    <property type="entry name" value="Ribonuclease H-like"/>
    <property type="match status" value="1"/>
</dbReference>
<protein>
    <submittedName>
        <fullName evidence="2">Transposase OrfB</fullName>
    </submittedName>
</protein>
<dbReference type="EMBL" id="JEMY01000013">
    <property type="protein sequence ID" value="EXI89821.1"/>
    <property type="molecule type" value="Genomic_DNA"/>
</dbReference>
<organism evidence="2 3">
    <name type="scientific">Accumulibacter regalis</name>
    <dbReference type="NCBI Taxonomy" id="522306"/>
    <lineage>
        <taxon>Bacteria</taxon>
        <taxon>Pseudomonadati</taxon>
        <taxon>Pseudomonadota</taxon>
        <taxon>Betaproteobacteria</taxon>
        <taxon>Candidatus Accumulibacter</taxon>
    </lineage>
</organism>
<dbReference type="eggNOG" id="COG2801">
    <property type="taxonomic scope" value="Bacteria"/>
</dbReference>
<evidence type="ECO:0000313" key="2">
    <source>
        <dbReference type="EMBL" id="EXI89821.1"/>
    </source>
</evidence>
<dbReference type="Proteomes" id="UP000022141">
    <property type="component" value="Unassembled WGS sequence"/>
</dbReference>
<dbReference type="NCBIfam" id="NF033516">
    <property type="entry name" value="transpos_IS3"/>
    <property type="match status" value="1"/>
</dbReference>
<sequence>MHLAAVMDLFSRKIVGWATAPNMPAELVCAALQMAITQPQPPGGLLVHSDRGSQYASDAHRALATRHHLQASMSRKANCWDNAVMERFFLDLKMERVWPNNYANHAEATREVTDYIVGFYNSARLHSKLGYLPPNVYEQQMAERRPIPVSEIT</sequence>
<name>A0A011PQX2_ACCRE</name>
<feature type="domain" description="Integrase catalytic" evidence="1">
    <location>
        <begin position="1"/>
        <end position="141"/>
    </location>
</feature>
<dbReference type="Gene3D" id="3.30.420.10">
    <property type="entry name" value="Ribonuclease H-like superfamily/Ribonuclease H"/>
    <property type="match status" value="1"/>
</dbReference>
<dbReference type="InterPro" id="IPR048020">
    <property type="entry name" value="Transpos_IS3"/>
</dbReference>
<dbReference type="PANTHER" id="PTHR46889:SF4">
    <property type="entry name" value="TRANSPOSASE INSO FOR INSERTION SEQUENCE ELEMENT IS911B-RELATED"/>
    <property type="match status" value="1"/>
</dbReference>
<dbReference type="PATRIC" id="fig|1454004.3.peg.1366"/>
<dbReference type="InterPro" id="IPR012337">
    <property type="entry name" value="RNaseH-like_sf"/>
</dbReference>
<dbReference type="InterPro" id="IPR036397">
    <property type="entry name" value="RNaseH_sf"/>
</dbReference>
<dbReference type="InterPro" id="IPR050900">
    <property type="entry name" value="Transposase_IS3/IS150/IS904"/>
</dbReference>
<dbReference type="PROSITE" id="PS50994">
    <property type="entry name" value="INTEGRASE"/>
    <property type="match status" value="1"/>
</dbReference>
<gene>
    <name evidence="2" type="ORF">AW11_01312</name>
</gene>
<dbReference type="PANTHER" id="PTHR46889">
    <property type="entry name" value="TRANSPOSASE INSF FOR INSERTION SEQUENCE IS3B-RELATED"/>
    <property type="match status" value="1"/>
</dbReference>
<evidence type="ECO:0000259" key="1">
    <source>
        <dbReference type="PROSITE" id="PS50994"/>
    </source>
</evidence>
<comment type="caution">
    <text evidence="2">The sequence shown here is derived from an EMBL/GenBank/DDBJ whole genome shotgun (WGS) entry which is preliminary data.</text>
</comment>
<reference evidence="2" key="1">
    <citation type="submission" date="2014-02" db="EMBL/GenBank/DDBJ databases">
        <title>Expanding our view of genomic diversity in Candidatus Accumulibacter clades.</title>
        <authorList>
            <person name="Skennerton C.T."/>
            <person name="Barr J.J."/>
            <person name="Slater F.R."/>
            <person name="Bond P.L."/>
            <person name="Tyson G.W."/>
        </authorList>
    </citation>
    <scope>NUCLEOTIDE SEQUENCE [LARGE SCALE GENOMIC DNA]</scope>
</reference>
<keyword evidence="3" id="KW-1185">Reference proteome</keyword>
<dbReference type="InterPro" id="IPR001584">
    <property type="entry name" value="Integrase_cat-core"/>
</dbReference>
<dbReference type="GO" id="GO:0015074">
    <property type="term" value="P:DNA integration"/>
    <property type="evidence" value="ECO:0007669"/>
    <property type="project" value="InterPro"/>
</dbReference>
<evidence type="ECO:0000313" key="3">
    <source>
        <dbReference type="Proteomes" id="UP000022141"/>
    </source>
</evidence>